<name>A0A1R3HJ48_COCAP</name>
<dbReference type="OrthoDB" id="752362at2759"/>
<dbReference type="PROSITE" id="PS50084">
    <property type="entry name" value="KH_TYPE_1"/>
    <property type="match status" value="5"/>
</dbReference>
<organism evidence="5 6">
    <name type="scientific">Corchorus capsularis</name>
    <name type="common">Jute</name>
    <dbReference type="NCBI Taxonomy" id="210143"/>
    <lineage>
        <taxon>Eukaryota</taxon>
        <taxon>Viridiplantae</taxon>
        <taxon>Streptophyta</taxon>
        <taxon>Embryophyta</taxon>
        <taxon>Tracheophyta</taxon>
        <taxon>Spermatophyta</taxon>
        <taxon>Magnoliopsida</taxon>
        <taxon>eudicotyledons</taxon>
        <taxon>Gunneridae</taxon>
        <taxon>Pentapetalae</taxon>
        <taxon>rosids</taxon>
        <taxon>malvids</taxon>
        <taxon>Malvales</taxon>
        <taxon>Malvaceae</taxon>
        <taxon>Grewioideae</taxon>
        <taxon>Apeibeae</taxon>
        <taxon>Corchorus</taxon>
    </lineage>
</organism>
<comment type="caution">
    <text evidence="5">The sequence shown here is derived from an EMBL/GenBank/DDBJ whole genome shotgun (WGS) entry which is preliminary data.</text>
</comment>
<dbReference type="AlphaFoldDB" id="A0A1R3HJ48"/>
<feature type="domain" description="K Homology" evidence="4">
    <location>
        <begin position="140"/>
        <end position="218"/>
    </location>
</feature>
<dbReference type="InterPro" id="IPR004088">
    <property type="entry name" value="KH_dom_type_1"/>
</dbReference>
<dbReference type="Pfam" id="PF00013">
    <property type="entry name" value="KH_1"/>
    <property type="match status" value="5"/>
</dbReference>
<evidence type="ECO:0000313" key="5">
    <source>
        <dbReference type="EMBL" id="OMO70328.1"/>
    </source>
</evidence>
<dbReference type="PANTHER" id="PTHR10288">
    <property type="entry name" value="KH DOMAIN CONTAINING RNA BINDING PROTEIN"/>
    <property type="match status" value="1"/>
</dbReference>
<dbReference type="STRING" id="210143.A0A1R3HJ48"/>
<evidence type="ECO:0000313" key="6">
    <source>
        <dbReference type="Proteomes" id="UP000188268"/>
    </source>
</evidence>
<gene>
    <name evidence="5" type="ORF">CCACVL1_18988</name>
</gene>
<evidence type="ECO:0000259" key="4">
    <source>
        <dbReference type="SMART" id="SM00322"/>
    </source>
</evidence>
<evidence type="ECO:0000256" key="2">
    <source>
        <dbReference type="PROSITE-ProRule" id="PRU00117"/>
    </source>
</evidence>
<dbReference type="InterPro" id="IPR004087">
    <property type="entry name" value="KH_dom"/>
</dbReference>
<keyword evidence="6" id="KW-1185">Reference proteome</keyword>
<dbReference type="EMBL" id="AWWV01011818">
    <property type="protein sequence ID" value="OMO70328.1"/>
    <property type="molecule type" value="Genomic_DNA"/>
</dbReference>
<protein>
    <recommendedName>
        <fullName evidence="4">K Homology domain-containing protein</fullName>
    </recommendedName>
</protein>
<reference evidence="5 6" key="1">
    <citation type="submission" date="2013-09" db="EMBL/GenBank/DDBJ databases">
        <title>Corchorus capsularis genome sequencing.</title>
        <authorList>
            <person name="Alam M."/>
            <person name="Haque M.S."/>
            <person name="Islam M.S."/>
            <person name="Emdad E.M."/>
            <person name="Islam M.M."/>
            <person name="Ahmed B."/>
            <person name="Halim A."/>
            <person name="Hossen Q.M.M."/>
            <person name="Hossain M.Z."/>
            <person name="Ahmed R."/>
            <person name="Khan M.M."/>
            <person name="Islam R."/>
            <person name="Rashid M.M."/>
            <person name="Khan S.A."/>
            <person name="Rahman M.S."/>
            <person name="Alam M."/>
        </authorList>
    </citation>
    <scope>NUCLEOTIDE SEQUENCE [LARGE SCALE GENOMIC DNA]</scope>
    <source>
        <strain evidence="6">cv. CVL-1</strain>
        <tissue evidence="5">Whole seedling</tissue>
    </source>
</reference>
<dbReference type="InterPro" id="IPR036612">
    <property type="entry name" value="KH_dom_type_1_sf"/>
</dbReference>
<keyword evidence="2" id="KW-0694">RNA-binding</keyword>
<dbReference type="SMART" id="SM00322">
    <property type="entry name" value="KH"/>
    <property type="match status" value="5"/>
</dbReference>
<feature type="domain" description="K Homology" evidence="4">
    <location>
        <begin position="35"/>
        <end position="106"/>
    </location>
</feature>
<dbReference type="Gene3D" id="3.30.1370.10">
    <property type="entry name" value="K Homology domain, type 1"/>
    <property type="match status" value="5"/>
</dbReference>
<evidence type="ECO:0000256" key="3">
    <source>
        <dbReference type="SAM" id="MobiDB-lite"/>
    </source>
</evidence>
<dbReference type="CDD" id="cd22462">
    <property type="entry name" value="KH-I_HEN4_like_rpt5"/>
    <property type="match status" value="1"/>
</dbReference>
<accession>A0A1R3HJ48</accession>
<sequence>MGESAKRYRGQRDNDGDSRNQKRRLSDKDDKNNDELVVYRILCPDGVIGSVIGKSGKVINSIRQETRAKVKVVDPHLGATDRVIIIYCYVKDKEEVEIDDEFNDKEPLCAAQDALLRVHAAIANAVAVAGDSDNRRTDKYREECKILVPSSQSANIIGKAGATIKKLRGKTRSNIKVIAKDASDPIHSCAMDFDNFLQISGEPEAVKKALFAVSAIMYKFSPREEIPLETTVAEAPQAPSIIIPSDVSIYPPSGLYPNPDPIIPSRSVPPILGATHGPDLQGYADTGSTWPLYSSALPVVSGFGGASLSQELVVRVLCPFSKIGRVIGSRGGTIKSIRQASGAQIEVDDTKLGREECVITITATESPDDLKSTSVEAVLLLQGKINNEDDDTVTMRLLVPSKVIGCIIGKGGSIINEIRKRTKADIRISKGEKPCYDPNDELISISGEVSSVRDALIQIVLRLRDDVLKEKDSIHNPSIGADSLYSSGASLSVPSLLSSIPAVPPLAFDQRAESGSGLGVLPTSSLYSYGTLPMGENGYGSMSSYSSKLYGGLCSTLEILIPANAVGKVMGKGGLNLANIRRISGAMIEISESKSSRGERIALITGTPQQKREAENLIQAFMMAT</sequence>
<dbReference type="SUPFAM" id="SSF54791">
    <property type="entry name" value="Eukaryotic type KH-domain (KH-domain type I)"/>
    <property type="match status" value="5"/>
</dbReference>
<dbReference type="Proteomes" id="UP000188268">
    <property type="component" value="Unassembled WGS sequence"/>
</dbReference>
<dbReference type="CDD" id="cd22459">
    <property type="entry name" value="KH-I_PEPPER_rpt1_like"/>
    <property type="match status" value="2"/>
</dbReference>
<feature type="domain" description="K Homology" evidence="4">
    <location>
        <begin position="391"/>
        <end position="464"/>
    </location>
</feature>
<feature type="region of interest" description="Disordered" evidence="3">
    <location>
        <begin position="1"/>
        <end position="29"/>
    </location>
</feature>
<evidence type="ECO:0000256" key="1">
    <source>
        <dbReference type="ARBA" id="ARBA00022737"/>
    </source>
</evidence>
<dbReference type="GO" id="GO:0003723">
    <property type="term" value="F:RNA binding"/>
    <property type="evidence" value="ECO:0007669"/>
    <property type="project" value="UniProtKB-UniRule"/>
</dbReference>
<dbReference type="Gramene" id="OMO70328">
    <property type="protein sequence ID" value="OMO70328"/>
    <property type="gene ID" value="CCACVL1_18988"/>
</dbReference>
<dbReference type="CDD" id="cd22460">
    <property type="entry name" value="KH-I_PEPPER_rpt2_like"/>
    <property type="match status" value="1"/>
</dbReference>
<proteinExistence type="predicted"/>
<dbReference type="OMA" id="HIFGTHE"/>
<keyword evidence="1" id="KW-0677">Repeat</keyword>
<feature type="domain" description="K Homology" evidence="4">
    <location>
        <begin position="310"/>
        <end position="382"/>
    </location>
</feature>
<feature type="domain" description="K Homology" evidence="4">
    <location>
        <begin position="553"/>
        <end position="623"/>
    </location>
</feature>